<gene>
    <name evidence="2" type="ORF">CEURO_LOCUS12853</name>
</gene>
<proteinExistence type="predicted"/>
<organism evidence="2 3">
    <name type="scientific">Cuscuta europaea</name>
    <name type="common">European dodder</name>
    <dbReference type="NCBI Taxonomy" id="41803"/>
    <lineage>
        <taxon>Eukaryota</taxon>
        <taxon>Viridiplantae</taxon>
        <taxon>Streptophyta</taxon>
        <taxon>Embryophyta</taxon>
        <taxon>Tracheophyta</taxon>
        <taxon>Spermatophyta</taxon>
        <taxon>Magnoliopsida</taxon>
        <taxon>eudicotyledons</taxon>
        <taxon>Gunneridae</taxon>
        <taxon>Pentapetalae</taxon>
        <taxon>asterids</taxon>
        <taxon>lamiids</taxon>
        <taxon>Solanales</taxon>
        <taxon>Convolvulaceae</taxon>
        <taxon>Cuscuteae</taxon>
        <taxon>Cuscuta</taxon>
        <taxon>Cuscuta subgen. Cuscuta</taxon>
    </lineage>
</organism>
<sequence>MENPSFSNIQTFLHLRLVLRFSPSAADPPHPSRRRPAIPPHFSRHCPTTPPHSSHRRPTLHRTPVPPPQCNSSSSHSYSSLLLLPATAITAIEDQASSSMVGPPCFTSGD</sequence>
<protein>
    <submittedName>
        <fullName evidence="2">Uncharacterized protein</fullName>
    </submittedName>
</protein>
<evidence type="ECO:0000313" key="2">
    <source>
        <dbReference type="EMBL" id="CAH9094676.1"/>
    </source>
</evidence>
<evidence type="ECO:0000256" key="1">
    <source>
        <dbReference type="SAM" id="MobiDB-lite"/>
    </source>
</evidence>
<comment type="caution">
    <text evidence="2">The sequence shown here is derived from an EMBL/GenBank/DDBJ whole genome shotgun (WGS) entry which is preliminary data.</text>
</comment>
<feature type="region of interest" description="Disordered" evidence="1">
    <location>
        <begin position="23"/>
        <end position="77"/>
    </location>
</feature>
<dbReference type="Proteomes" id="UP001152484">
    <property type="component" value="Unassembled WGS sequence"/>
</dbReference>
<dbReference type="AlphaFoldDB" id="A0A9P0ZBY6"/>
<accession>A0A9P0ZBY6</accession>
<dbReference type="EMBL" id="CAMAPE010000031">
    <property type="protein sequence ID" value="CAH9094676.1"/>
    <property type="molecule type" value="Genomic_DNA"/>
</dbReference>
<keyword evidence="3" id="KW-1185">Reference proteome</keyword>
<name>A0A9P0ZBY6_CUSEU</name>
<reference evidence="2" key="1">
    <citation type="submission" date="2022-07" db="EMBL/GenBank/DDBJ databases">
        <authorList>
            <person name="Macas J."/>
            <person name="Novak P."/>
            <person name="Neumann P."/>
        </authorList>
    </citation>
    <scope>NUCLEOTIDE SEQUENCE</scope>
</reference>
<evidence type="ECO:0000313" key="3">
    <source>
        <dbReference type="Proteomes" id="UP001152484"/>
    </source>
</evidence>